<sequence length="92" mass="9785">MRDCFAALLDVTGPRRWKPHPHAYRYAAERAGVGPAEAMLVATHPWDVDGARRAGLGGAWPRRGTAPAVYPPSLTAPTLAADDVGELARVLA</sequence>
<protein>
    <recommendedName>
        <fullName evidence="3">Haloacid dehalogenase</fullName>
    </recommendedName>
</protein>
<dbReference type="RefSeq" id="WP_061924866.1">
    <property type="nucleotide sequence ID" value="NZ_JBEYBH010000002.1"/>
</dbReference>
<evidence type="ECO:0000313" key="1">
    <source>
        <dbReference type="EMBL" id="KUN82454.1"/>
    </source>
</evidence>
<name>A0A124I383_9ACTN</name>
<evidence type="ECO:0008006" key="3">
    <source>
        <dbReference type="Google" id="ProtNLM"/>
    </source>
</evidence>
<proteinExistence type="predicted"/>
<dbReference type="SUPFAM" id="SSF56784">
    <property type="entry name" value="HAD-like"/>
    <property type="match status" value="1"/>
</dbReference>
<dbReference type="InterPro" id="IPR036412">
    <property type="entry name" value="HAD-like_sf"/>
</dbReference>
<dbReference type="Proteomes" id="UP000053024">
    <property type="component" value="Unassembled WGS sequence"/>
</dbReference>
<dbReference type="STRING" id="285568.AQJ66_21760"/>
<dbReference type="EMBL" id="LMWX01000037">
    <property type="protein sequence ID" value="KUN82454.1"/>
    <property type="molecule type" value="Genomic_DNA"/>
</dbReference>
<evidence type="ECO:0000313" key="2">
    <source>
        <dbReference type="Proteomes" id="UP000053024"/>
    </source>
</evidence>
<comment type="caution">
    <text evidence="1">The sequence shown here is derived from an EMBL/GenBank/DDBJ whole genome shotgun (WGS) entry which is preliminary data.</text>
</comment>
<organism evidence="1 2">
    <name type="scientific">Streptomyces bungoensis</name>
    <dbReference type="NCBI Taxonomy" id="285568"/>
    <lineage>
        <taxon>Bacteria</taxon>
        <taxon>Bacillati</taxon>
        <taxon>Actinomycetota</taxon>
        <taxon>Actinomycetes</taxon>
        <taxon>Kitasatosporales</taxon>
        <taxon>Streptomycetaceae</taxon>
        <taxon>Streptomyces</taxon>
    </lineage>
</organism>
<dbReference type="InterPro" id="IPR023214">
    <property type="entry name" value="HAD_sf"/>
</dbReference>
<accession>A0A124I383</accession>
<dbReference type="Pfam" id="PF00702">
    <property type="entry name" value="Hydrolase"/>
    <property type="match status" value="1"/>
</dbReference>
<keyword evidence="2" id="KW-1185">Reference proteome</keyword>
<dbReference type="AlphaFoldDB" id="A0A124I383"/>
<gene>
    <name evidence="1" type="ORF">AQJ66_21760</name>
</gene>
<reference evidence="1 2" key="1">
    <citation type="submission" date="2015-10" db="EMBL/GenBank/DDBJ databases">
        <title>Draft genome sequence of Streptomyces bungoensis DSM 41781, type strain for the species Streptomyces bungoensis.</title>
        <authorList>
            <person name="Ruckert C."/>
            <person name="Winkler A."/>
            <person name="Kalinowski J."/>
            <person name="Kampfer P."/>
            <person name="Glaeser S."/>
        </authorList>
    </citation>
    <scope>NUCLEOTIDE SEQUENCE [LARGE SCALE GENOMIC DNA]</scope>
    <source>
        <strain evidence="1 2">DSM 41781</strain>
    </source>
</reference>
<dbReference type="Gene3D" id="3.40.50.1000">
    <property type="entry name" value="HAD superfamily/HAD-like"/>
    <property type="match status" value="1"/>
</dbReference>